<proteinExistence type="predicted"/>
<evidence type="ECO:0008006" key="9">
    <source>
        <dbReference type="Google" id="ProtNLM"/>
    </source>
</evidence>
<comment type="subcellular location">
    <subcellularLocation>
        <location evidence="1">Cell membrane</location>
        <topology evidence="1">Multi-pass membrane protein</topology>
    </subcellularLocation>
</comment>
<keyword evidence="5 6" id="KW-0472">Membrane</keyword>
<dbReference type="InterPro" id="IPR013604">
    <property type="entry name" value="7TM_chemorcpt"/>
</dbReference>
<evidence type="ECO:0000256" key="2">
    <source>
        <dbReference type="ARBA" id="ARBA00022475"/>
    </source>
</evidence>
<gene>
    <name evidence="7" type="ORF">Fcan01_00872</name>
</gene>
<evidence type="ECO:0000313" key="8">
    <source>
        <dbReference type="Proteomes" id="UP000198287"/>
    </source>
</evidence>
<keyword evidence="3 6" id="KW-0812">Transmembrane</keyword>
<reference evidence="7 8" key="1">
    <citation type="submission" date="2015-12" db="EMBL/GenBank/DDBJ databases">
        <title>The genome of Folsomia candida.</title>
        <authorList>
            <person name="Faddeeva A."/>
            <person name="Derks M.F."/>
            <person name="Anvar Y."/>
            <person name="Smit S."/>
            <person name="Van Straalen N."/>
            <person name="Roelofs D."/>
        </authorList>
    </citation>
    <scope>NUCLEOTIDE SEQUENCE [LARGE SCALE GENOMIC DNA]</scope>
    <source>
        <strain evidence="7 8">VU population</strain>
        <tissue evidence="7">Whole body</tissue>
    </source>
</reference>
<comment type="caution">
    <text evidence="7">The sequence shown here is derived from an EMBL/GenBank/DDBJ whole genome shotgun (WGS) entry which is preliminary data.</text>
</comment>
<evidence type="ECO:0000256" key="5">
    <source>
        <dbReference type="ARBA" id="ARBA00023136"/>
    </source>
</evidence>
<feature type="transmembrane region" description="Helical" evidence="6">
    <location>
        <begin position="171"/>
        <end position="199"/>
    </location>
</feature>
<keyword evidence="8" id="KW-1185">Reference proteome</keyword>
<name>A0A226F4E2_FOLCA</name>
<dbReference type="Proteomes" id="UP000198287">
    <property type="component" value="Unassembled WGS sequence"/>
</dbReference>
<dbReference type="Pfam" id="PF08395">
    <property type="entry name" value="7tm_7"/>
    <property type="match status" value="1"/>
</dbReference>
<feature type="transmembrane region" description="Helical" evidence="6">
    <location>
        <begin position="279"/>
        <end position="300"/>
    </location>
</feature>
<sequence>MTLQTLCILNHAWGLVECCSRLWFAFTLTLKQESIRHNPFILYDAASETTMAITVVIFTYTIWMKGEDFLRCCTALGDISYSHSISGKRKVNKWVTQICSKESLTVLLLCLFCLGDPIADQVKALTHYFKLAMGHTNNDNDVNKTTNSETTASSHLRNYIFSVMDDGVMRFVLTFFTSVMGFFFGVMAMFSVLGLNVVYCSVIHKLGTGWRDFLQRVGQEGEELCWEKLVENYGRLRVAVGAVNKVASTPMLLYLILGLISFSNYLLILVEDGDLHSTLLLSISVVVFATSLGLAASGYVKMQKTGSFLYENMHRFSGGSLKTAEVTIFLHEMDKNPLGLQAQSFTITFHLIVTVVSTVFTYFFVMIQFNVRLASPKRSN</sequence>
<feature type="transmembrane region" description="Helical" evidence="6">
    <location>
        <begin position="251"/>
        <end position="270"/>
    </location>
</feature>
<keyword evidence="2" id="KW-1003">Cell membrane</keyword>
<dbReference type="GO" id="GO:0005886">
    <property type="term" value="C:plasma membrane"/>
    <property type="evidence" value="ECO:0007669"/>
    <property type="project" value="UniProtKB-SubCell"/>
</dbReference>
<evidence type="ECO:0000256" key="1">
    <source>
        <dbReference type="ARBA" id="ARBA00004651"/>
    </source>
</evidence>
<dbReference type="GO" id="GO:0050909">
    <property type="term" value="P:sensory perception of taste"/>
    <property type="evidence" value="ECO:0007669"/>
    <property type="project" value="InterPro"/>
</dbReference>
<keyword evidence="4 6" id="KW-1133">Transmembrane helix</keyword>
<evidence type="ECO:0000313" key="7">
    <source>
        <dbReference type="EMBL" id="OXA64327.1"/>
    </source>
</evidence>
<dbReference type="AlphaFoldDB" id="A0A226F4E2"/>
<evidence type="ECO:0000256" key="4">
    <source>
        <dbReference type="ARBA" id="ARBA00022989"/>
    </source>
</evidence>
<evidence type="ECO:0000256" key="3">
    <source>
        <dbReference type="ARBA" id="ARBA00022692"/>
    </source>
</evidence>
<evidence type="ECO:0000256" key="6">
    <source>
        <dbReference type="SAM" id="Phobius"/>
    </source>
</evidence>
<organism evidence="7 8">
    <name type="scientific">Folsomia candida</name>
    <name type="common">Springtail</name>
    <dbReference type="NCBI Taxonomy" id="158441"/>
    <lineage>
        <taxon>Eukaryota</taxon>
        <taxon>Metazoa</taxon>
        <taxon>Ecdysozoa</taxon>
        <taxon>Arthropoda</taxon>
        <taxon>Hexapoda</taxon>
        <taxon>Collembola</taxon>
        <taxon>Entomobryomorpha</taxon>
        <taxon>Isotomoidea</taxon>
        <taxon>Isotomidae</taxon>
        <taxon>Proisotominae</taxon>
        <taxon>Folsomia</taxon>
    </lineage>
</organism>
<feature type="transmembrane region" description="Helical" evidence="6">
    <location>
        <begin position="347"/>
        <end position="371"/>
    </location>
</feature>
<protein>
    <recommendedName>
        <fullName evidence="9">Odorant receptor</fullName>
    </recommendedName>
</protein>
<dbReference type="EMBL" id="LNIX01000001">
    <property type="protein sequence ID" value="OXA64327.1"/>
    <property type="molecule type" value="Genomic_DNA"/>
</dbReference>
<accession>A0A226F4E2</accession>